<organism evidence="2 3">
    <name type="scientific">Tigriopus californicus</name>
    <name type="common">Marine copepod</name>
    <dbReference type="NCBI Taxonomy" id="6832"/>
    <lineage>
        <taxon>Eukaryota</taxon>
        <taxon>Metazoa</taxon>
        <taxon>Ecdysozoa</taxon>
        <taxon>Arthropoda</taxon>
        <taxon>Crustacea</taxon>
        <taxon>Multicrustacea</taxon>
        <taxon>Hexanauplia</taxon>
        <taxon>Copepoda</taxon>
        <taxon>Harpacticoida</taxon>
        <taxon>Harpacticidae</taxon>
        <taxon>Tigriopus</taxon>
    </lineage>
</organism>
<dbReference type="EMBL" id="VCGU01000459">
    <property type="protein sequence ID" value="TRY61525.1"/>
    <property type="molecule type" value="Genomic_DNA"/>
</dbReference>
<feature type="signal peptide" evidence="1">
    <location>
        <begin position="1"/>
        <end position="26"/>
    </location>
</feature>
<reference evidence="2 3" key="1">
    <citation type="journal article" date="2018" name="Nat. Ecol. Evol.">
        <title>Genomic signatures of mitonuclear coevolution across populations of Tigriopus californicus.</title>
        <authorList>
            <person name="Barreto F.S."/>
            <person name="Watson E.T."/>
            <person name="Lima T.G."/>
            <person name="Willett C.S."/>
            <person name="Edmands S."/>
            <person name="Li W."/>
            <person name="Burton R.S."/>
        </authorList>
    </citation>
    <scope>NUCLEOTIDE SEQUENCE [LARGE SCALE GENOMIC DNA]</scope>
    <source>
        <strain evidence="2 3">San Diego</strain>
    </source>
</reference>
<evidence type="ECO:0000313" key="2">
    <source>
        <dbReference type="EMBL" id="TRY61525.1"/>
    </source>
</evidence>
<dbReference type="AlphaFoldDB" id="A0A553N7V5"/>
<sequence length="121" mass="13737">MDINILHKVSLVLAFVMSLLLSHAHSFVIFDRTASCVRQFGCSADLVGWITEVEDIDTCQKMCDAQESCNYFTWHEGSGTPSRLFRHFCFFFSECGDLDFECTSCYSGPKTSGCPLRRRNL</sequence>
<evidence type="ECO:0000313" key="3">
    <source>
        <dbReference type="Proteomes" id="UP000318571"/>
    </source>
</evidence>
<keyword evidence="1" id="KW-0732">Signal</keyword>
<keyword evidence="3" id="KW-1185">Reference proteome</keyword>
<evidence type="ECO:0000256" key="1">
    <source>
        <dbReference type="SAM" id="SignalP"/>
    </source>
</evidence>
<protein>
    <recommendedName>
        <fullName evidence="4">Apple domain-containing protein</fullName>
    </recommendedName>
</protein>
<name>A0A553N7V5_TIGCA</name>
<dbReference type="Gene3D" id="3.50.4.10">
    <property type="entry name" value="Hepatocyte Growth Factor"/>
    <property type="match status" value="1"/>
</dbReference>
<comment type="caution">
    <text evidence="2">The sequence shown here is derived from an EMBL/GenBank/DDBJ whole genome shotgun (WGS) entry which is preliminary data.</text>
</comment>
<dbReference type="Proteomes" id="UP000318571">
    <property type="component" value="Chromosome 8"/>
</dbReference>
<accession>A0A553N7V5</accession>
<evidence type="ECO:0008006" key="4">
    <source>
        <dbReference type="Google" id="ProtNLM"/>
    </source>
</evidence>
<proteinExistence type="predicted"/>
<gene>
    <name evidence="2" type="ORF">TCAL_13016</name>
</gene>
<feature type="chain" id="PRO_5021925175" description="Apple domain-containing protein" evidence="1">
    <location>
        <begin position="27"/>
        <end position="121"/>
    </location>
</feature>